<evidence type="ECO:0000313" key="4">
    <source>
        <dbReference type="Proteomes" id="UP000199589"/>
    </source>
</evidence>
<dbReference type="PANTHER" id="PTHR48081:SF8">
    <property type="entry name" value="ALPHA_BETA HYDROLASE FOLD-3 DOMAIN-CONTAINING PROTEIN-RELATED"/>
    <property type="match status" value="1"/>
</dbReference>
<keyword evidence="1" id="KW-0378">Hydrolase</keyword>
<dbReference type="PANTHER" id="PTHR48081">
    <property type="entry name" value="AB HYDROLASE SUPERFAMILY PROTEIN C4A8.06C"/>
    <property type="match status" value="1"/>
</dbReference>
<dbReference type="InterPro" id="IPR050300">
    <property type="entry name" value="GDXG_lipolytic_enzyme"/>
</dbReference>
<keyword evidence="4" id="KW-1185">Reference proteome</keyword>
<evidence type="ECO:0000259" key="2">
    <source>
        <dbReference type="Pfam" id="PF07859"/>
    </source>
</evidence>
<dbReference type="SUPFAM" id="SSF53474">
    <property type="entry name" value="alpha/beta-Hydrolases"/>
    <property type="match status" value="1"/>
</dbReference>
<dbReference type="STRING" id="258723.GCA_900169305_01714"/>
<evidence type="ECO:0000313" key="3">
    <source>
        <dbReference type="EMBL" id="SFK19853.1"/>
    </source>
</evidence>
<accession>A0A1I3XJY0</accession>
<dbReference type="GO" id="GO:0016787">
    <property type="term" value="F:hydrolase activity"/>
    <property type="evidence" value="ECO:0007669"/>
    <property type="project" value="UniProtKB-KW"/>
</dbReference>
<dbReference type="InterPro" id="IPR029058">
    <property type="entry name" value="AB_hydrolase_fold"/>
</dbReference>
<dbReference type="Proteomes" id="UP000199589">
    <property type="component" value="Unassembled WGS sequence"/>
</dbReference>
<feature type="domain" description="Alpha/beta hydrolase fold-3" evidence="2">
    <location>
        <begin position="73"/>
        <end position="284"/>
    </location>
</feature>
<dbReference type="RefSeq" id="WP_091896946.1">
    <property type="nucleotide sequence ID" value="NZ_FOSJ01000015.1"/>
</dbReference>
<reference evidence="4" key="1">
    <citation type="submission" date="2016-10" db="EMBL/GenBank/DDBJ databases">
        <authorList>
            <person name="Varghese N."/>
            <person name="Submissions S."/>
        </authorList>
    </citation>
    <scope>NUCLEOTIDE SEQUENCE [LARGE SCALE GENOMIC DNA]</scope>
    <source>
        <strain evidence="4">DSM 16108</strain>
    </source>
</reference>
<sequence>MNPFFKIILKLLSSPRIDIQEDYQSIRKLQQIFYAKPKKTYRILDDQIYSEDQSHEIGVRVFQPKEQKYSEPVLYIHGGGWVIGDIDSYTRACINLADTLGRTIYSVDYRLAPEYPYPAGLKDCFRVAEILLEQLEFTGPGDVSKWIIMGDSAGGNLAAVVSLLLRNRGLTIPYKQVLLYPVTYWDHSEQSPFESIRANGHEYGLTIDKIQSYMKLYVPDETDRKDYRVAPLMAEDLSNQPETLVITAEYDPLCDEGEAYAKALFEAGNKVRLHRVNNAVHGFITYPKFAAPLDEAYRIMNDFLTRT</sequence>
<dbReference type="InterPro" id="IPR013094">
    <property type="entry name" value="AB_hydrolase_3"/>
</dbReference>
<evidence type="ECO:0000256" key="1">
    <source>
        <dbReference type="ARBA" id="ARBA00022801"/>
    </source>
</evidence>
<dbReference type="Gene3D" id="3.40.50.1820">
    <property type="entry name" value="alpha/beta hydrolase"/>
    <property type="match status" value="1"/>
</dbReference>
<name>A0A1I3XJY0_9LACT</name>
<gene>
    <name evidence="3" type="ORF">SAMN04488569_101510</name>
</gene>
<organism evidence="3 4">
    <name type="scientific">Marinilactibacillus piezotolerans</name>
    <dbReference type="NCBI Taxonomy" id="258723"/>
    <lineage>
        <taxon>Bacteria</taxon>
        <taxon>Bacillati</taxon>
        <taxon>Bacillota</taxon>
        <taxon>Bacilli</taxon>
        <taxon>Lactobacillales</taxon>
        <taxon>Carnobacteriaceae</taxon>
        <taxon>Marinilactibacillus</taxon>
    </lineage>
</organism>
<dbReference type="Pfam" id="PF07859">
    <property type="entry name" value="Abhydrolase_3"/>
    <property type="match status" value="1"/>
</dbReference>
<dbReference type="EMBL" id="FOSJ01000015">
    <property type="protein sequence ID" value="SFK19853.1"/>
    <property type="molecule type" value="Genomic_DNA"/>
</dbReference>
<protein>
    <submittedName>
        <fullName evidence="3">Acetyl esterase/lipase</fullName>
    </submittedName>
</protein>
<dbReference type="OrthoDB" id="9815425at2"/>
<proteinExistence type="predicted"/>
<dbReference type="AlphaFoldDB" id="A0A1I3XJY0"/>